<organism evidence="2 3">
    <name type="scientific">Flagellimonas aquimarina</name>
    <dbReference type="NCBI Taxonomy" id="2201895"/>
    <lineage>
        <taxon>Bacteria</taxon>
        <taxon>Pseudomonadati</taxon>
        <taxon>Bacteroidota</taxon>
        <taxon>Flavobacteriia</taxon>
        <taxon>Flavobacteriales</taxon>
        <taxon>Flavobacteriaceae</taxon>
        <taxon>Flagellimonas</taxon>
    </lineage>
</organism>
<name>A0A316KX39_9FLAO</name>
<dbReference type="GO" id="GO:0016747">
    <property type="term" value="F:acyltransferase activity, transferring groups other than amino-acyl groups"/>
    <property type="evidence" value="ECO:0007669"/>
    <property type="project" value="InterPro"/>
</dbReference>
<feature type="domain" description="N-acetyltransferase" evidence="1">
    <location>
        <begin position="27"/>
        <end position="160"/>
    </location>
</feature>
<accession>A0A316KX39</accession>
<evidence type="ECO:0000313" key="2">
    <source>
        <dbReference type="EMBL" id="PWL38384.1"/>
    </source>
</evidence>
<evidence type="ECO:0000313" key="3">
    <source>
        <dbReference type="Proteomes" id="UP000245762"/>
    </source>
</evidence>
<proteinExistence type="predicted"/>
<dbReference type="Pfam" id="PF00583">
    <property type="entry name" value="Acetyltransf_1"/>
    <property type="match status" value="1"/>
</dbReference>
<dbReference type="InterPro" id="IPR016181">
    <property type="entry name" value="Acyl_CoA_acyltransferase"/>
</dbReference>
<dbReference type="AlphaFoldDB" id="A0A316KX39"/>
<comment type="caution">
    <text evidence="2">The sequence shown here is derived from an EMBL/GenBank/DDBJ whole genome shotgun (WGS) entry which is preliminary data.</text>
</comment>
<keyword evidence="2" id="KW-0808">Transferase</keyword>
<sequence length="160" mass="17812">MQDMLVRLLDLPDCSQDERHLLESENIIIKRPIAPEKSIITNWVASNFSANWGDEVDVAFASLPVNCFVAQREQSILGFACFESTSKNFFGPTGVLASERGKKIGKILLIKSLNALKELGYAYAIIGGVGPVAYYEKVIKAKVIEESEKSIYQHLLKHPK</sequence>
<dbReference type="Proteomes" id="UP000245762">
    <property type="component" value="Unassembled WGS sequence"/>
</dbReference>
<dbReference type="EMBL" id="QGEG01000002">
    <property type="protein sequence ID" value="PWL38384.1"/>
    <property type="molecule type" value="Genomic_DNA"/>
</dbReference>
<gene>
    <name evidence="2" type="ORF">DKG77_08915</name>
</gene>
<evidence type="ECO:0000259" key="1">
    <source>
        <dbReference type="PROSITE" id="PS51186"/>
    </source>
</evidence>
<dbReference type="CDD" id="cd04301">
    <property type="entry name" value="NAT_SF"/>
    <property type="match status" value="1"/>
</dbReference>
<reference evidence="2 3" key="1">
    <citation type="submission" date="2018-05" db="EMBL/GenBank/DDBJ databases">
        <title>Complete genome sequence of Flagellimonas aquimarina ECD12 isolated from seaweed Ecklonia cava.</title>
        <authorList>
            <person name="Choi S."/>
            <person name="Seong C."/>
        </authorList>
    </citation>
    <scope>NUCLEOTIDE SEQUENCE [LARGE SCALE GENOMIC DNA]</scope>
    <source>
        <strain evidence="2 3">ECD12</strain>
    </source>
</reference>
<dbReference type="PROSITE" id="PS51186">
    <property type="entry name" value="GNAT"/>
    <property type="match status" value="1"/>
</dbReference>
<protein>
    <submittedName>
        <fullName evidence="2">GNAT family N-acetyltransferase</fullName>
    </submittedName>
</protein>
<dbReference type="InterPro" id="IPR000182">
    <property type="entry name" value="GNAT_dom"/>
</dbReference>
<dbReference type="OrthoDB" id="4016818at2"/>
<dbReference type="RefSeq" id="WP_109662288.1">
    <property type="nucleotide sequence ID" value="NZ_QGEG01000002.1"/>
</dbReference>
<dbReference type="SUPFAM" id="SSF55729">
    <property type="entry name" value="Acyl-CoA N-acyltransferases (Nat)"/>
    <property type="match status" value="1"/>
</dbReference>
<dbReference type="Gene3D" id="3.40.630.30">
    <property type="match status" value="1"/>
</dbReference>
<keyword evidence="3" id="KW-1185">Reference proteome</keyword>